<dbReference type="Proteomes" id="UP000078200">
    <property type="component" value="Unassembled WGS sequence"/>
</dbReference>
<evidence type="ECO:0000313" key="2">
    <source>
        <dbReference type="Proteomes" id="UP000078200"/>
    </source>
</evidence>
<sequence length="248" mass="27330">MPFAFSIRKIESNCHSRNHNHFHSLTSLPVGTGNSQRFHNADDCRNNGQSVMGTTTTVLAASLASFNGNSNIDNNGNLIATASNNSITCHRDHNSSVNTITDNSDRYSHISEMNNSTKVAVPSPKMTSQAEHLTYGRTSTNTTSTFGNMNDNIAGIASISGFVSKEGRTTYRTDSMIQWAFCKALYYTPAEKRRYNNDALSENASDVNVHYFWREGSLHDNSFRAPNYVAVTGSNGPNRRQANPFCNP</sequence>
<organism evidence="1 2">
    <name type="scientific">Glossina austeni</name>
    <name type="common">Savannah tsetse fly</name>
    <dbReference type="NCBI Taxonomy" id="7395"/>
    <lineage>
        <taxon>Eukaryota</taxon>
        <taxon>Metazoa</taxon>
        <taxon>Ecdysozoa</taxon>
        <taxon>Arthropoda</taxon>
        <taxon>Hexapoda</taxon>
        <taxon>Insecta</taxon>
        <taxon>Pterygota</taxon>
        <taxon>Neoptera</taxon>
        <taxon>Endopterygota</taxon>
        <taxon>Diptera</taxon>
        <taxon>Brachycera</taxon>
        <taxon>Muscomorpha</taxon>
        <taxon>Hippoboscoidea</taxon>
        <taxon>Glossinidae</taxon>
        <taxon>Glossina</taxon>
    </lineage>
</organism>
<name>A0A1A9VQE0_GLOAU</name>
<dbReference type="VEuPathDB" id="VectorBase:GAUT044249"/>
<dbReference type="AlphaFoldDB" id="A0A1A9VQE0"/>
<proteinExistence type="predicted"/>
<keyword evidence="2" id="KW-1185">Reference proteome</keyword>
<evidence type="ECO:0000313" key="1">
    <source>
        <dbReference type="EnsemblMetazoa" id="GAUT044249-PA"/>
    </source>
</evidence>
<accession>A0A1A9VQE0</accession>
<reference evidence="1" key="1">
    <citation type="submission" date="2020-05" db="UniProtKB">
        <authorList>
            <consortium name="EnsemblMetazoa"/>
        </authorList>
    </citation>
    <scope>IDENTIFICATION</scope>
    <source>
        <strain evidence="1">TTRI</strain>
    </source>
</reference>
<protein>
    <submittedName>
        <fullName evidence="1">Uncharacterized protein</fullName>
    </submittedName>
</protein>
<dbReference type="EnsemblMetazoa" id="GAUT044249-RA">
    <property type="protein sequence ID" value="GAUT044249-PA"/>
    <property type="gene ID" value="GAUT044249"/>
</dbReference>